<dbReference type="Proteomes" id="UP001311232">
    <property type="component" value="Unassembled WGS sequence"/>
</dbReference>
<evidence type="ECO:0000256" key="1">
    <source>
        <dbReference type="SAM" id="MobiDB-lite"/>
    </source>
</evidence>
<evidence type="ECO:0000313" key="2">
    <source>
        <dbReference type="EMBL" id="KAK5618673.1"/>
    </source>
</evidence>
<reference evidence="2 3" key="1">
    <citation type="submission" date="2021-06" db="EMBL/GenBank/DDBJ databases">
        <authorList>
            <person name="Palmer J.M."/>
        </authorList>
    </citation>
    <scope>NUCLEOTIDE SEQUENCE [LARGE SCALE GENOMIC DNA]</scope>
    <source>
        <strain evidence="2 3">MEX-2019</strain>
        <tissue evidence="2">Muscle</tissue>
    </source>
</reference>
<proteinExistence type="predicted"/>
<name>A0AAV9SBQ0_9TELE</name>
<dbReference type="EMBL" id="JAHHUM010000606">
    <property type="protein sequence ID" value="KAK5618673.1"/>
    <property type="molecule type" value="Genomic_DNA"/>
</dbReference>
<organism evidence="2 3">
    <name type="scientific">Crenichthys baileyi</name>
    <name type="common">White River springfish</name>
    <dbReference type="NCBI Taxonomy" id="28760"/>
    <lineage>
        <taxon>Eukaryota</taxon>
        <taxon>Metazoa</taxon>
        <taxon>Chordata</taxon>
        <taxon>Craniata</taxon>
        <taxon>Vertebrata</taxon>
        <taxon>Euteleostomi</taxon>
        <taxon>Actinopterygii</taxon>
        <taxon>Neopterygii</taxon>
        <taxon>Teleostei</taxon>
        <taxon>Neoteleostei</taxon>
        <taxon>Acanthomorphata</taxon>
        <taxon>Ovalentaria</taxon>
        <taxon>Atherinomorphae</taxon>
        <taxon>Cyprinodontiformes</taxon>
        <taxon>Goodeidae</taxon>
        <taxon>Crenichthys</taxon>
    </lineage>
</organism>
<gene>
    <name evidence="2" type="ORF">CRENBAI_014331</name>
</gene>
<comment type="caution">
    <text evidence="2">The sequence shown here is derived from an EMBL/GenBank/DDBJ whole genome shotgun (WGS) entry which is preliminary data.</text>
</comment>
<sequence>MKANNEHHYNLSTLYEQRTELELRINDRKKKMGRQQFQDPRRPGRDPAAPGAGKKPITAG</sequence>
<feature type="compositionally biased region" description="Low complexity" evidence="1">
    <location>
        <begin position="46"/>
        <end position="60"/>
    </location>
</feature>
<keyword evidence="3" id="KW-1185">Reference proteome</keyword>
<evidence type="ECO:0000313" key="3">
    <source>
        <dbReference type="Proteomes" id="UP001311232"/>
    </source>
</evidence>
<accession>A0AAV9SBQ0</accession>
<protein>
    <submittedName>
        <fullName evidence="2">Uncharacterized protein</fullName>
    </submittedName>
</protein>
<dbReference type="AlphaFoldDB" id="A0AAV9SBQ0"/>
<feature type="region of interest" description="Disordered" evidence="1">
    <location>
        <begin position="26"/>
        <end position="60"/>
    </location>
</feature>